<name>A0A4Q7M7A3_9MICO</name>
<dbReference type="RefSeq" id="WP_130416017.1">
    <property type="nucleotide sequence ID" value="NZ_SGWX01000001.1"/>
</dbReference>
<feature type="transmembrane region" description="Helical" evidence="2">
    <location>
        <begin position="69"/>
        <end position="91"/>
    </location>
</feature>
<reference evidence="3 4" key="1">
    <citation type="submission" date="2019-02" db="EMBL/GenBank/DDBJ databases">
        <title>Sequencing the genomes of 1000 actinobacteria strains.</title>
        <authorList>
            <person name="Klenk H.-P."/>
        </authorList>
    </citation>
    <scope>NUCLEOTIDE SEQUENCE [LARGE SCALE GENOMIC DNA]</scope>
    <source>
        <strain evidence="3 4">DSM 16932</strain>
    </source>
</reference>
<dbReference type="AlphaFoldDB" id="A0A4Q7M7A3"/>
<feature type="compositionally biased region" description="Pro residues" evidence="1">
    <location>
        <begin position="16"/>
        <end position="26"/>
    </location>
</feature>
<keyword evidence="2" id="KW-0812">Transmembrane</keyword>
<comment type="caution">
    <text evidence="3">The sequence shown here is derived from an EMBL/GenBank/DDBJ whole genome shotgun (WGS) entry which is preliminary data.</text>
</comment>
<sequence>MAESTRGPNPETSEPAPAPTPAPAPAPTAARGVVVETLPVFLRVPRDVWRGETVAALDHVRASGNRMTWFVVVAGVGVLVGLVALLGVAVAGGSFGMALQAFAVVALAVLGFCVLRCLTVWWALRTRVPGIAFSAASSLVATVVALYGFVVAVAVVLSLLPGDGARAFAAIVVGALLLIATMASEPLLYIGMAREAGRGRSILMPYIWFNLVFGLLLSVVGMLATLVGLAAIWDALT</sequence>
<organism evidence="3 4">
    <name type="scientific">Xylanimonas ulmi</name>
    <dbReference type="NCBI Taxonomy" id="228973"/>
    <lineage>
        <taxon>Bacteria</taxon>
        <taxon>Bacillati</taxon>
        <taxon>Actinomycetota</taxon>
        <taxon>Actinomycetes</taxon>
        <taxon>Micrococcales</taxon>
        <taxon>Promicromonosporaceae</taxon>
        <taxon>Xylanimonas</taxon>
    </lineage>
</organism>
<proteinExistence type="predicted"/>
<evidence type="ECO:0000256" key="1">
    <source>
        <dbReference type="SAM" id="MobiDB-lite"/>
    </source>
</evidence>
<keyword evidence="2" id="KW-0472">Membrane</keyword>
<feature type="transmembrane region" description="Helical" evidence="2">
    <location>
        <begin position="97"/>
        <end position="124"/>
    </location>
</feature>
<evidence type="ECO:0000313" key="3">
    <source>
        <dbReference type="EMBL" id="RZS62532.1"/>
    </source>
</evidence>
<keyword evidence="4" id="KW-1185">Reference proteome</keyword>
<feature type="compositionally biased region" description="Polar residues" evidence="1">
    <location>
        <begin position="1"/>
        <end position="12"/>
    </location>
</feature>
<keyword evidence="2" id="KW-1133">Transmembrane helix</keyword>
<feature type="region of interest" description="Disordered" evidence="1">
    <location>
        <begin position="1"/>
        <end position="28"/>
    </location>
</feature>
<evidence type="ECO:0000256" key="2">
    <source>
        <dbReference type="SAM" id="Phobius"/>
    </source>
</evidence>
<evidence type="ECO:0000313" key="4">
    <source>
        <dbReference type="Proteomes" id="UP000293852"/>
    </source>
</evidence>
<protein>
    <submittedName>
        <fullName evidence="3">Uncharacterized protein</fullName>
    </submittedName>
</protein>
<feature type="transmembrane region" description="Helical" evidence="2">
    <location>
        <begin position="167"/>
        <end position="190"/>
    </location>
</feature>
<gene>
    <name evidence="3" type="ORF">EV386_2868</name>
</gene>
<feature type="transmembrane region" description="Helical" evidence="2">
    <location>
        <begin position="136"/>
        <end position="161"/>
    </location>
</feature>
<dbReference type="EMBL" id="SGWX01000001">
    <property type="protein sequence ID" value="RZS62532.1"/>
    <property type="molecule type" value="Genomic_DNA"/>
</dbReference>
<feature type="transmembrane region" description="Helical" evidence="2">
    <location>
        <begin position="211"/>
        <end position="233"/>
    </location>
</feature>
<accession>A0A4Q7M7A3</accession>
<dbReference type="Proteomes" id="UP000293852">
    <property type="component" value="Unassembled WGS sequence"/>
</dbReference>